<dbReference type="GO" id="GO:0043531">
    <property type="term" value="F:ADP binding"/>
    <property type="evidence" value="ECO:0007669"/>
    <property type="project" value="InterPro"/>
</dbReference>
<dbReference type="InterPro" id="IPR058546">
    <property type="entry name" value="RPS4B/Roq1-like_LRR"/>
</dbReference>
<evidence type="ECO:0000256" key="2">
    <source>
        <dbReference type="ARBA" id="ARBA00022737"/>
    </source>
</evidence>
<feature type="domain" description="Disease resistance protein RPS4B/Roq1-like leucine-rich repeats" evidence="6">
    <location>
        <begin position="1479"/>
        <end position="1548"/>
    </location>
</feature>
<evidence type="ECO:0000259" key="5">
    <source>
        <dbReference type="Pfam" id="PF23282"/>
    </source>
</evidence>
<comment type="caution">
    <text evidence="7">The sequence shown here is derived from an EMBL/GenBank/DDBJ whole genome shotgun (WGS) entry which is preliminary data.</text>
</comment>
<evidence type="ECO:0000256" key="3">
    <source>
        <dbReference type="ARBA" id="ARBA00022821"/>
    </source>
</evidence>
<feature type="domain" description="Disease resistance protein RPS4B/Roq1-like leucine-rich repeats" evidence="6">
    <location>
        <begin position="569"/>
        <end position="638"/>
    </location>
</feature>
<name>A0AAW1W1Y7_RUBAR</name>
<keyword evidence="3" id="KW-0611">Plant defense</keyword>
<feature type="domain" description="NB-ARC" evidence="4">
    <location>
        <begin position="48"/>
        <end position="215"/>
    </location>
</feature>
<protein>
    <submittedName>
        <fullName evidence="7">Uncharacterized protein</fullName>
    </submittedName>
</protein>
<evidence type="ECO:0000259" key="6">
    <source>
        <dbReference type="Pfam" id="PF23286"/>
    </source>
</evidence>
<dbReference type="InterPro" id="IPR044974">
    <property type="entry name" value="Disease_R_plants"/>
</dbReference>
<reference evidence="7 8" key="1">
    <citation type="journal article" date="2023" name="G3 (Bethesda)">
        <title>A chromosome-length genome assembly and annotation of blackberry (Rubus argutus, cv. 'Hillquist').</title>
        <authorList>
            <person name="Bruna T."/>
            <person name="Aryal R."/>
            <person name="Dudchenko O."/>
            <person name="Sargent D.J."/>
            <person name="Mead D."/>
            <person name="Buti M."/>
            <person name="Cavallini A."/>
            <person name="Hytonen T."/>
            <person name="Andres J."/>
            <person name="Pham M."/>
            <person name="Weisz D."/>
            <person name="Mascagni F."/>
            <person name="Usai G."/>
            <person name="Natali L."/>
            <person name="Bassil N."/>
            <person name="Fernandez G.E."/>
            <person name="Lomsadze A."/>
            <person name="Armour M."/>
            <person name="Olukolu B."/>
            <person name="Poorten T."/>
            <person name="Britton C."/>
            <person name="Davik J."/>
            <person name="Ashrafi H."/>
            <person name="Aiden E.L."/>
            <person name="Borodovsky M."/>
            <person name="Worthington M."/>
        </authorList>
    </citation>
    <scope>NUCLEOTIDE SEQUENCE [LARGE SCALE GENOMIC DNA]</scope>
    <source>
        <strain evidence="7">PI 553951</strain>
    </source>
</reference>
<dbReference type="InterPro" id="IPR058192">
    <property type="entry name" value="WHD_ROQ1-like"/>
</dbReference>
<evidence type="ECO:0000313" key="7">
    <source>
        <dbReference type="EMBL" id="KAK9914146.1"/>
    </source>
</evidence>
<dbReference type="SUPFAM" id="SSF52058">
    <property type="entry name" value="L domain-like"/>
    <property type="match status" value="3"/>
</dbReference>
<dbReference type="InterPro" id="IPR027417">
    <property type="entry name" value="P-loop_NTPase"/>
</dbReference>
<evidence type="ECO:0000256" key="1">
    <source>
        <dbReference type="ARBA" id="ARBA00022614"/>
    </source>
</evidence>
<feature type="domain" description="Disease resistance protein RPS4B/Roq1-like leucine-rich repeats" evidence="6">
    <location>
        <begin position="779"/>
        <end position="848"/>
    </location>
</feature>
<evidence type="ECO:0000259" key="4">
    <source>
        <dbReference type="Pfam" id="PF00931"/>
    </source>
</evidence>
<organism evidence="7 8">
    <name type="scientific">Rubus argutus</name>
    <name type="common">Southern blackberry</name>
    <dbReference type="NCBI Taxonomy" id="59490"/>
    <lineage>
        <taxon>Eukaryota</taxon>
        <taxon>Viridiplantae</taxon>
        <taxon>Streptophyta</taxon>
        <taxon>Embryophyta</taxon>
        <taxon>Tracheophyta</taxon>
        <taxon>Spermatophyta</taxon>
        <taxon>Magnoliopsida</taxon>
        <taxon>eudicotyledons</taxon>
        <taxon>Gunneridae</taxon>
        <taxon>Pentapetalae</taxon>
        <taxon>rosids</taxon>
        <taxon>fabids</taxon>
        <taxon>Rosales</taxon>
        <taxon>Rosaceae</taxon>
        <taxon>Rosoideae</taxon>
        <taxon>Rosoideae incertae sedis</taxon>
        <taxon>Rubus</taxon>
    </lineage>
</organism>
<dbReference type="InterPro" id="IPR002182">
    <property type="entry name" value="NB-ARC"/>
</dbReference>
<dbReference type="GO" id="GO:0006952">
    <property type="term" value="P:defense response"/>
    <property type="evidence" value="ECO:0007669"/>
    <property type="project" value="InterPro"/>
</dbReference>
<dbReference type="InterPro" id="IPR032675">
    <property type="entry name" value="LRR_dom_sf"/>
</dbReference>
<feature type="domain" description="Disease resistance protein RPS4B/Roq1-like leucine-rich repeats" evidence="6">
    <location>
        <begin position="1199"/>
        <end position="1268"/>
    </location>
</feature>
<feature type="domain" description="Disease resistance protein RPS4B/Roq1-like leucine-rich repeats" evidence="6">
    <location>
        <begin position="709"/>
        <end position="778"/>
    </location>
</feature>
<dbReference type="PANTHER" id="PTHR11017:SF573">
    <property type="entry name" value="ADP-RIBOSYL CYCLASE_CYCLIC ADP-RIBOSE HYDROLASE"/>
    <property type="match status" value="1"/>
</dbReference>
<dbReference type="InterPro" id="IPR042197">
    <property type="entry name" value="Apaf_helical"/>
</dbReference>
<dbReference type="Proteomes" id="UP001457282">
    <property type="component" value="Unassembled WGS sequence"/>
</dbReference>
<feature type="domain" description="Disease resistance protein Roq1-like winged-helix" evidence="5">
    <location>
        <begin position="283"/>
        <end position="354"/>
    </location>
</feature>
<accession>A0AAW1W1Y7</accession>
<dbReference type="EMBL" id="JBEDUW010000007">
    <property type="protein sequence ID" value="KAK9914146.1"/>
    <property type="molecule type" value="Genomic_DNA"/>
</dbReference>
<keyword evidence="8" id="KW-1185">Reference proteome</keyword>
<feature type="domain" description="Disease resistance protein RPS4B/Roq1-like leucine-rich repeats" evidence="6">
    <location>
        <begin position="1059"/>
        <end position="1128"/>
    </location>
</feature>
<dbReference type="SUPFAM" id="SSF52047">
    <property type="entry name" value="RNI-like"/>
    <property type="match status" value="1"/>
</dbReference>
<evidence type="ECO:0000313" key="8">
    <source>
        <dbReference type="Proteomes" id="UP001457282"/>
    </source>
</evidence>
<dbReference type="Pfam" id="PF23282">
    <property type="entry name" value="WHD_ROQ1"/>
    <property type="match status" value="1"/>
</dbReference>
<dbReference type="Pfam" id="PF23286">
    <property type="entry name" value="LRR_13"/>
    <property type="match status" value="12"/>
</dbReference>
<dbReference type="Pfam" id="PF00931">
    <property type="entry name" value="NB-ARC"/>
    <property type="match status" value="1"/>
</dbReference>
<gene>
    <name evidence="7" type="ORF">M0R45_037940</name>
</gene>
<dbReference type="SMART" id="SM00369">
    <property type="entry name" value="LRR_TYP"/>
    <property type="match status" value="14"/>
</dbReference>
<proteinExistence type="predicted"/>
<feature type="domain" description="Disease resistance protein RPS4B/Roq1-like leucine-rich repeats" evidence="6">
    <location>
        <begin position="849"/>
        <end position="932"/>
    </location>
</feature>
<feature type="domain" description="Disease resistance protein RPS4B/Roq1-like leucine-rich repeats" evidence="6">
    <location>
        <begin position="1409"/>
        <end position="1478"/>
    </location>
</feature>
<dbReference type="PRINTS" id="PR00364">
    <property type="entry name" value="DISEASERSIST"/>
</dbReference>
<dbReference type="Gene3D" id="3.80.10.10">
    <property type="entry name" value="Ribonuclease Inhibitor"/>
    <property type="match status" value="8"/>
</dbReference>
<sequence length="1570" mass="175268">MAGSSSSSGGRCKDDIKLIEGIVENTFKKWIRTARPSNPANDLVGMDSHITEVSLRLCRGVNDVGVVGIWGMGGIGKTTIARAVYDEIAGQFEHKCFLDNVKEAFINKREVKMQEELLCRLLKEKVESVDLNRGRNMIMERLRMKKVLVVLDDVETVAHIRDLLGDPHSFGDGSRIIITTRNKQSLSEDDELYAPECLSDDEALELFRKYAFRENQTTGDYNDLSKRAIEYAQGLPLALKVLGASLYNRTERQWEVLLDKLKKIPHIGIMDVLKTSIEGLDDSEKNSFLDIACFFRGVDKDVVTEVLDSCGYFPDMGLSVLVDRALITMSYGYNCEYVIDMHDLLQDMGREMVCQDRGRSRLWSLEDVDCVLTQSTATEAVERIVLDLSNSEFDLRIDTRAFGRMPKLRLLMICYSFDSILYKHNNYDYFDSEDICPSYGCKQHGTGNFESLSHELRILLWHGCPLNSLPSNFEPINLVRLDMRGSRIQQLWEGITQMKKLKVILLSYCKYLVKIPDLREAINLERLVLDGCSSLFEVHPSILALQNLLTLSSSGCKKLKIFSRSISMESLKQLDLSGCQNLDKFPEIAKVMKKLTWLSLNETAIKELPSSINNLTGLVSLYLKGCRELKILPSCIFMESLEQLDLSGCQNLDKFPENAEVMKKLTWLSLSETAIKELPSSINNLTGLVSLDLKGCKELKILPNCISMESLKTLDLSGCSNLAEFPEISEVMGKLTNLYLDETAIKDLPSSINNLTRLVTLNLKGCRELKFLPSCISMESLKQLDLSGCQNLDKFPEIAEVMKKLKWLSLSETAIKELPSSINNLTGLFTLNLKGCRELKILPSCISMESLKLLDLSGCQNLDKFPEIAEVMKKLKWLSLSETAIKELPSSINNLTGLVTLNLKGCKELKILPNCISMESLKTLLLSGCSNLVEFPEISEVIGKLTNLYLDETAIKELPSSINNLTGFVSLYLKGCRELKILPSCIFMESLEQLDLCSCQNLDKFPEIAEVMKKLTWLSLSETAIKEIPSSINNLTGLVTLNLKGCKELKILPNCISMESLKTLLLSGCSNLVEFPEISEVMGKLTNLYLDETAIKELPSSINNLTGLVTLNLKGCRELKFLPSCISMESLEQLDLSGCSNLAEFPEISKVMGKLTNLYLDETAIKELPSSINNLTGLVTLDLEGCRELKILPSCISMESLEQLDLSGCSNLAEFPEISRVMGKLTNLYLDETAIKELPSSINNLTGLVTLNLKGCRELKILPSCISMESLEQLDLSGCSNLAEFPEISKVMGKLTNLYLDETAIKELPSSINNLTGLVTLDLEGCRELKILPSCISMESLKQLYLSGCQNLDKFPEIAEVMKKLKWLSLSETAIKELPSSINNLTRLVTLNLKGCRELKILPSCISMESLEQLDLSGCSNLAEFPEISKVMGKLTNLYLDETAIKELPSSINNLTGLVTLDFEGCRELKILPSCISMESLKQLDLSGCQNLDKFPEIAEVMKKLKWLSLSETAIKELPSSINNLTGLVNLNLKGCRELKILPSCILWNHSSNLISVAAKILTSFQRLLK</sequence>
<feature type="domain" description="Disease resistance protein RPS4B/Roq1-like leucine-rich repeats" evidence="6">
    <location>
        <begin position="1129"/>
        <end position="1198"/>
    </location>
</feature>
<feature type="domain" description="Disease resistance protein RPS4B/Roq1-like leucine-rich repeats" evidence="6">
    <location>
        <begin position="1269"/>
        <end position="1338"/>
    </location>
</feature>
<feature type="domain" description="Disease resistance protein RPS4B/Roq1-like leucine-rich repeats" evidence="6">
    <location>
        <begin position="987"/>
        <end position="1058"/>
    </location>
</feature>
<keyword evidence="1" id="KW-0433">Leucine-rich repeat</keyword>
<feature type="domain" description="Disease resistance protein RPS4B/Roq1-like leucine-rich repeats" evidence="6">
    <location>
        <begin position="1339"/>
        <end position="1408"/>
    </location>
</feature>
<dbReference type="PANTHER" id="PTHR11017">
    <property type="entry name" value="LEUCINE-RICH REPEAT-CONTAINING PROTEIN"/>
    <property type="match status" value="1"/>
</dbReference>
<keyword evidence="2" id="KW-0677">Repeat</keyword>
<dbReference type="InterPro" id="IPR003591">
    <property type="entry name" value="Leu-rich_rpt_typical-subtyp"/>
</dbReference>
<dbReference type="Gene3D" id="1.10.8.430">
    <property type="entry name" value="Helical domain of apoptotic protease-activating factors"/>
    <property type="match status" value="1"/>
</dbReference>
<dbReference type="SUPFAM" id="SSF52540">
    <property type="entry name" value="P-loop containing nucleoside triphosphate hydrolases"/>
    <property type="match status" value="1"/>
</dbReference>
<dbReference type="Gene3D" id="3.40.50.300">
    <property type="entry name" value="P-loop containing nucleotide triphosphate hydrolases"/>
    <property type="match status" value="1"/>
</dbReference>